<dbReference type="InterPro" id="IPR050280">
    <property type="entry name" value="OMP_Chaperone_SurA"/>
</dbReference>
<dbReference type="Pfam" id="PF09312">
    <property type="entry name" value="SurA_N"/>
    <property type="match status" value="1"/>
</dbReference>
<keyword evidence="3 7" id="KW-0574">Periplasm</keyword>
<dbReference type="HAMAP" id="MF_01183">
    <property type="entry name" value="Chaperone_SurA"/>
    <property type="match status" value="1"/>
</dbReference>
<keyword evidence="5 7" id="KW-0143">Chaperone</keyword>
<name>A0ABY1ZPT7_9GAMM</name>
<keyword evidence="1 7" id="KW-0732">Signal</keyword>
<keyword evidence="2 7" id="KW-0677">Repeat</keyword>
<keyword evidence="6 7" id="KW-0413">Isomerase</keyword>
<evidence type="ECO:0000256" key="5">
    <source>
        <dbReference type="ARBA" id="ARBA00023186"/>
    </source>
</evidence>
<dbReference type="EC" id="5.2.1.8" evidence="7"/>
<dbReference type="PANTHER" id="PTHR47637:SF1">
    <property type="entry name" value="CHAPERONE SURA"/>
    <property type="match status" value="1"/>
</dbReference>
<dbReference type="InterPro" id="IPR015391">
    <property type="entry name" value="SurA_N"/>
</dbReference>
<comment type="subcellular location">
    <subcellularLocation>
        <location evidence="7">Periplasm</location>
    </subcellularLocation>
    <text evidence="7">Is capable of associating with the outer membrane.</text>
</comment>
<organism evidence="10 11">
    <name type="scientific">Marinobacter halodurans</name>
    <dbReference type="NCBI Taxonomy" id="2528979"/>
    <lineage>
        <taxon>Bacteria</taxon>
        <taxon>Pseudomonadati</taxon>
        <taxon>Pseudomonadota</taxon>
        <taxon>Gammaproteobacteria</taxon>
        <taxon>Pseudomonadales</taxon>
        <taxon>Marinobacteraceae</taxon>
        <taxon>Marinobacter</taxon>
    </lineage>
</organism>
<evidence type="ECO:0000313" key="11">
    <source>
        <dbReference type="Proteomes" id="UP000313645"/>
    </source>
</evidence>
<feature type="signal peptide" evidence="7">
    <location>
        <begin position="1"/>
        <end position="26"/>
    </location>
</feature>
<evidence type="ECO:0000256" key="8">
    <source>
        <dbReference type="SAM" id="MobiDB-lite"/>
    </source>
</evidence>
<evidence type="ECO:0000256" key="4">
    <source>
        <dbReference type="ARBA" id="ARBA00023110"/>
    </source>
</evidence>
<comment type="catalytic activity">
    <reaction evidence="7">
        <text>[protein]-peptidylproline (omega=180) = [protein]-peptidylproline (omega=0)</text>
        <dbReference type="Rhea" id="RHEA:16237"/>
        <dbReference type="Rhea" id="RHEA-COMP:10747"/>
        <dbReference type="Rhea" id="RHEA-COMP:10748"/>
        <dbReference type="ChEBI" id="CHEBI:83833"/>
        <dbReference type="ChEBI" id="CHEBI:83834"/>
        <dbReference type="EC" id="5.2.1.8"/>
    </reaction>
</comment>
<feature type="chain" id="PRO_5044939769" description="Chaperone SurA" evidence="7">
    <location>
        <begin position="27"/>
        <end position="458"/>
    </location>
</feature>
<dbReference type="PROSITE" id="PS01096">
    <property type="entry name" value="PPIC_PPIASE_1"/>
    <property type="match status" value="1"/>
</dbReference>
<dbReference type="SUPFAM" id="SSF54534">
    <property type="entry name" value="FKBP-like"/>
    <property type="match status" value="2"/>
</dbReference>
<dbReference type="PROSITE" id="PS50198">
    <property type="entry name" value="PPIC_PPIASE_2"/>
    <property type="match status" value="2"/>
</dbReference>
<keyword evidence="4 7" id="KW-0697">Rotamase</keyword>
<feature type="compositionally biased region" description="Basic and acidic residues" evidence="8">
    <location>
        <begin position="429"/>
        <end position="439"/>
    </location>
</feature>
<evidence type="ECO:0000256" key="2">
    <source>
        <dbReference type="ARBA" id="ARBA00022737"/>
    </source>
</evidence>
<evidence type="ECO:0000256" key="7">
    <source>
        <dbReference type="HAMAP-Rule" id="MF_01183"/>
    </source>
</evidence>
<dbReference type="EMBL" id="SJDL01000003">
    <property type="protein sequence ID" value="TBW58876.1"/>
    <property type="molecule type" value="Genomic_DNA"/>
</dbReference>
<feature type="region of interest" description="Disordered" evidence="8">
    <location>
        <begin position="429"/>
        <end position="458"/>
    </location>
</feature>
<dbReference type="Gene3D" id="1.10.4030.10">
    <property type="entry name" value="Porin chaperone SurA, peptide-binding domain"/>
    <property type="match status" value="1"/>
</dbReference>
<dbReference type="InterPro" id="IPR023034">
    <property type="entry name" value="PPIase_SurA"/>
</dbReference>
<dbReference type="Proteomes" id="UP000313645">
    <property type="component" value="Unassembled WGS sequence"/>
</dbReference>
<dbReference type="InterPro" id="IPR046357">
    <property type="entry name" value="PPIase_dom_sf"/>
</dbReference>
<keyword evidence="11" id="KW-1185">Reference proteome</keyword>
<reference evidence="10 11" key="1">
    <citation type="submission" date="2019-02" db="EMBL/GenBank/DDBJ databases">
        <title>Marinobacter halodurans sp. nov., a marine bacterium isolated from sea tidal flat.</title>
        <authorList>
            <person name="Yoo Y."/>
            <person name="Lee D.W."/>
            <person name="Kim B.S."/>
            <person name="Kim J.-J."/>
        </authorList>
    </citation>
    <scope>NUCLEOTIDE SEQUENCE [LARGE SCALE GENOMIC DNA]</scope>
    <source>
        <strain evidence="10 11">YJ-S3-2</strain>
    </source>
</reference>
<comment type="function">
    <text evidence="7">Chaperone involved in the correct folding and assembly of outer membrane proteins. Recognizes specific patterns of aromatic residues and the orientation of their side chains, which are found more frequently in integral outer membrane proteins. May act in both early periplasmic and late outer membrane-associated steps of protein maturation.</text>
</comment>
<sequence precursor="true">MKASLRLCARVMALLMLAVAAQNALAERKPLDRVIAIVDDSVILQSELDSRVRTVKARLNAQGTSLPPQNVLEKRVLDQLIQDSIQLQMADKMGMRISDNELNDTMQSIAKRNGYTLAQFEDALASEGLTYREAREQIRREMLISRVQQRRVDNRVRVTKREVDNFLQAQAGREKSGEEYLLGNILVAVDDFNNSEEVDAAQAKAEKLRQEIANGTDFKQVAVAESDGSNALDGGVLGWRTENQLPSLVVDVVPELKVGEPSKVLRSGSGFHIVTVLDKRGGDNGKLVEQSKVRHILIRPSDARTDAQAQKLINEIYDKLKDGADFAALAKEYSDDSVSGSDGGNLGWVSPGEMVPAFEQAMKEAKVGELKGPFRSRFGWHILQVQDRRQKDIGDQLKENEARQVLYRRKYEVELQNWLREIREEAYVDIKGEDGDKSQAKGSGSDQTGDNPEGTDAS</sequence>
<dbReference type="InterPro" id="IPR027304">
    <property type="entry name" value="Trigger_fact/SurA_dom_sf"/>
</dbReference>
<evidence type="ECO:0000256" key="1">
    <source>
        <dbReference type="ARBA" id="ARBA00022729"/>
    </source>
</evidence>
<dbReference type="PANTHER" id="PTHR47637">
    <property type="entry name" value="CHAPERONE SURA"/>
    <property type="match status" value="1"/>
</dbReference>
<comment type="caution">
    <text evidence="10">The sequence shown here is derived from an EMBL/GenBank/DDBJ whole genome shotgun (WGS) entry which is preliminary data.</text>
</comment>
<dbReference type="Pfam" id="PF00639">
    <property type="entry name" value="Rotamase"/>
    <property type="match status" value="1"/>
</dbReference>
<dbReference type="InterPro" id="IPR023058">
    <property type="entry name" value="PPIase_PpiC_CS"/>
</dbReference>
<dbReference type="Gene3D" id="3.10.50.40">
    <property type="match status" value="2"/>
</dbReference>
<evidence type="ECO:0000256" key="3">
    <source>
        <dbReference type="ARBA" id="ARBA00022764"/>
    </source>
</evidence>
<feature type="compositionally biased region" description="Polar residues" evidence="8">
    <location>
        <begin position="440"/>
        <end position="450"/>
    </location>
</feature>
<evidence type="ECO:0000313" key="10">
    <source>
        <dbReference type="EMBL" id="TBW58876.1"/>
    </source>
</evidence>
<accession>A0ABY1ZPT7</accession>
<protein>
    <recommendedName>
        <fullName evidence="7">Chaperone SurA</fullName>
    </recommendedName>
    <alternativeName>
        <fullName evidence="7">Peptidyl-prolyl cis-trans isomerase SurA</fullName>
        <shortName evidence="7">PPIase SurA</shortName>
        <ecNumber evidence="7">5.2.1.8</ecNumber>
    </alternativeName>
    <alternativeName>
        <fullName evidence="7">Rotamase SurA</fullName>
    </alternativeName>
</protein>
<feature type="domain" description="PpiC" evidence="9">
    <location>
        <begin position="177"/>
        <end position="278"/>
    </location>
</feature>
<gene>
    <name evidence="7" type="primary">surA</name>
    <name evidence="10" type="ORF">EZI54_03110</name>
</gene>
<dbReference type="InterPro" id="IPR000297">
    <property type="entry name" value="PPIase_PpiC"/>
</dbReference>
<evidence type="ECO:0000256" key="6">
    <source>
        <dbReference type="ARBA" id="ARBA00023235"/>
    </source>
</evidence>
<dbReference type="Pfam" id="PF13616">
    <property type="entry name" value="Rotamase_3"/>
    <property type="match status" value="1"/>
</dbReference>
<comment type="domain">
    <text evidence="7">The PPIase activity resides only in the second parvulin domain. The N-terminal region and the C-terminal tail are necessary and sufficient for the chaperone activity of SurA. The PPIase activity is dispensable for SurA to function as a chaperone. The N-terminal region and the C-terminal tail are also required for porin recognition.</text>
</comment>
<proteinExistence type="inferred from homology"/>
<dbReference type="SUPFAM" id="SSF109998">
    <property type="entry name" value="Triger factor/SurA peptide-binding domain-like"/>
    <property type="match status" value="1"/>
</dbReference>
<feature type="domain" description="PpiC" evidence="9">
    <location>
        <begin position="288"/>
        <end position="387"/>
    </location>
</feature>
<evidence type="ECO:0000259" key="9">
    <source>
        <dbReference type="PROSITE" id="PS50198"/>
    </source>
</evidence>